<evidence type="ECO:0000256" key="9">
    <source>
        <dbReference type="SAM" id="Phobius"/>
    </source>
</evidence>
<dbReference type="InterPro" id="IPR002429">
    <property type="entry name" value="CcO_II-like_C"/>
</dbReference>
<evidence type="ECO:0000256" key="5">
    <source>
        <dbReference type="ARBA" id="ARBA00022982"/>
    </source>
</evidence>
<comment type="caution">
    <text evidence="11">The sequence shown here is derived from an EMBL/GenBank/DDBJ whole genome shotgun (WGS) entry which is preliminary data.</text>
</comment>
<dbReference type="PANTHER" id="PTHR22888:SF9">
    <property type="entry name" value="CYTOCHROME C OXIDASE SUBUNIT 2"/>
    <property type="match status" value="1"/>
</dbReference>
<keyword evidence="12" id="KW-1185">Reference proteome</keyword>
<organism evidence="11 12">
    <name type="scientific">Rhodanobacter humi</name>
    <dbReference type="NCBI Taxonomy" id="1888173"/>
    <lineage>
        <taxon>Bacteria</taxon>
        <taxon>Pseudomonadati</taxon>
        <taxon>Pseudomonadota</taxon>
        <taxon>Gammaproteobacteria</taxon>
        <taxon>Lysobacterales</taxon>
        <taxon>Rhodanobacteraceae</taxon>
        <taxon>Rhodanobacter</taxon>
    </lineage>
</organism>
<feature type="transmembrane region" description="Helical" evidence="9">
    <location>
        <begin position="48"/>
        <end position="68"/>
    </location>
</feature>
<evidence type="ECO:0000256" key="7">
    <source>
        <dbReference type="ARBA" id="ARBA00023136"/>
    </source>
</evidence>
<keyword evidence="9" id="KW-0812">Transmembrane</keyword>
<keyword evidence="5" id="KW-0249">Electron transport</keyword>
<feature type="transmembrane region" description="Helical" evidence="9">
    <location>
        <begin position="6"/>
        <end position="27"/>
    </location>
</feature>
<keyword evidence="7 9" id="KW-0472">Membrane</keyword>
<evidence type="ECO:0000313" key="12">
    <source>
        <dbReference type="Proteomes" id="UP001562159"/>
    </source>
</evidence>
<keyword evidence="6" id="KW-0186">Copper</keyword>
<keyword evidence="3" id="KW-0813">Transport</keyword>
<evidence type="ECO:0000256" key="1">
    <source>
        <dbReference type="ARBA" id="ARBA00004370"/>
    </source>
</evidence>
<dbReference type="SUPFAM" id="SSF49503">
    <property type="entry name" value="Cupredoxins"/>
    <property type="match status" value="1"/>
</dbReference>
<comment type="subcellular location">
    <subcellularLocation>
        <location evidence="1">Membrane</location>
    </subcellularLocation>
</comment>
<dbReference type="InterPro" id="IPR008972">
    <property type="entry name" value="Cupredoxin"/>
</dbReference>
<reference evidence="11 12" key="1">
    <citation type="submission" date="2024-07" db="EMBL/GenBank/DDBJ databases">
        <title>Molecular mechanisms and environmental adaptations of flagellar loss and biofilm growth of Rhodanobacter under environmental stress.</title>
        <authorList>
            <person name="Chen M."/>
        </authorList>
    </citation>
    <scope>NUCLEOTIDE SEQUENCE [LARGE SCALE GENOMIC DNA]</scope>
    <source>
        <strain evidence="11 12">RS22</strain>
    </source>
</reference>
<evidence type="ECO:0000256" key="8">
    <source>
        <dbReference type="ARBA" id="ARBA00047816"/>
    </source>
</evidence>
<evidence type="ECO:0000256" key="4">
    <source>
        <dbReference type="ARBA" id="ARBA00022723"/>
    </source>
</evidence>
<sequence>MILQNVVWAVALVGMGLVALGFIYVIIQAGKPADEGATRKSTRTAHVLQAWLFAVLFVGFIAGSWATLHRFPIPSQHGALDAQQVVDVVGRQWSWQITPSTVKTGSVVEFRVTSADVNHGFAIYAPDGRIVAQTQAMPDFTNKLLYTFRQPGTYTVQCLEYCGLAHGPMKTTIQAVAPQGD</sequence>
<evidence type="ECO:0000256" key="2">
    <source>
        <dbReference type="ARBA" id="ARBA00007866"/>
    </source>
</evidence>
<evidence type="ECO:0000256" key="3">
    <source>
        <dbReference type="ARBA" id="ARBA00022448"/>
    </source>
</evidence>
<comment type="catalytic activity">
    <reaction evidence="8">
        <text>4 Fe(II)-[cytochrome c] + O2 + 8 H(+)(in) = 4 Fe(III)-[cytochrome c] + 2 H2O + 4 H(+)(out)</text>
        <dbReference type="Rhea" id="RHEA:11436"/>
        <dbReference type="Rhea" id="RHEA-COMP:10350"/>
        <dbReference type="Rhea" id="RHEA-COMP:14399"/>
        <dbReference type="ChEBI" id="CHEBI:15377"/>
        <dbReference type="ChEBI" id="CHEBI:15378"/>
        <dbReference type="ChEBI" id="CHEBI:15379"/>
        <dbReference type="ChEBI" id="CHEBI:29033"/>
        <dbReference type="ChEBI" id="CHEBI:29034"/>
        <dbReference type="EC" id="7.1.1.9"/>
    </reaction>
</comment>
<feature type="domain" description="Cytochrome oxidase subunit II copper A binding" evidence="10">
    <location>
        <begin position="81"/>
        <end position="181"/>
    </location>
</feature>
<proteinExistence type="inferred from homology"/>
<protein>
    <submittedName>
        <fullName evidence="11">Cytochrome oxidase</fullName>
    </submittedName>
</protein>
<dbReference type="Gene3D" id="2.60.40.420">
    <property type="entry name" value="Cupredoxins - blue copper proteins"/>
    <property type="match status" value="1"/>
</dbReference>
<evidence type="ECO:0000313" key="11">
    <source>
        <dbReference type="EMBL" id="MEY2182662.1"/>
    </source>
</evidence>
<keyword evidence="9" id="KW-1133">Transmembrane helix</keyword>
<dbReference type="InterPro" id="IPR045187">
    <property type="entry name" value="CcO_II"/>
</dbReference>
<name>A0ABV4AQH6_9GAMM</name>
<dbReference type="InterPro" id="IPR001505">
    <property type="entry name" value="Copper_CuA"/>
</dbReference>
<keyword evidence="4" id="KW-0479">Metal-binding</keyword>
<evidence type="ECO:0000259" key="10">
    <source>
        <dbReference type="PROSITE" id="PS50857"/>
    </source>
</evidence>
<dbReference type="Proteomes" id="UP001562159">
    <property type="component" value="Unassembled WGS sequence"/>
</dbReference>
<dbReference type="EMBL" id="JBGBPY010000001">
    <property type="protein sequence ID" value="MEY2182662.1"/>
    <property type="molecule type" value="Genomic_DNA"/>
</dbReference>
<dbReference type="PANTHER" id="PTHR22888">
    <property type="entry name" value="CYTOCHROME C OXIDASE, SUBUNIT II"/>
    <property type="match status" value="1"/>
</dbReference>
<evidence type="ECO:0000256" key="6">
    <source>
        <dbReference type="ARBA" id="ARBA00023008"/>
    </source>
</evidence>
<accession>A0ABV4AQH6</accession>
<dbReference type="PROSITE" id="PS00078">
    <property type="entry name" value="COX2"/>
    <property type="match status" value="1"/>
</dbReference>
<dbReference type="Pfam" id="PF00116">
    <property type="entry name" value="COX2"/>
    <property type="match status" value="1"/>
</dbReference>
<comment type="similarity">
    <text evidence="2">Belongs to the cytochrome c oxidase subunit 2 family.</text>
</comment>
<gene>
    <name evidence="11" type="ORF">AB7878_09545</name>
</gene>
<dbReference type="PROSITE" id="PS50857">
    <property type="entry name" value="COX2_CUA"/>
    <property type="match status" value="1"/>
</dbReference>